<feature type="domain" description="TPM" evidence="12">
    <location>
        <begin position="39"/>
        <end position="160"/>
    </location>
</feature>
<dbReference type="InterPro" id="IPR007621">
    <property type="entry name" value="TPM_dom"/>
</dbReference>
<evidence type="ECO:0000256" key="8">
    <source>
        <dbReference type="ARBA" id="ARBA00023306"/>
    </source>
</evidence>
<accession>A0ABW1V1D8</accession>
<keyword evidence="2" id="KW-0132">Cell division</keyword>
<evidence type="ECO:0000256" key="9">
    <source>
        <dbReference type="SAM" id="Coils"/>
    </source>
</evidence>
<evidence type="ECO:0000256" key="5">
    <source>
        <dbReference type="ARBA" id="ARBA00023054"/>
    </source>
</evidence>
<feature type="transmembrane region" description="Helical" evidence="11">
    <location>
        <begin position="185"/>
        <end position="205"/>
    </location>
</feature>
<dbReference type="RefSeq" id="WP_379233076.1">
    <property type="nucleotide sequence ID" value="NZ_JBHSTE010000002.1"/>
</dbReference>
<comment type="subcellular location">
    <subcellularLocation>
        <location evidence="1">Cell membrane</location>
        <topology evidence="1">Single-pass membrane protein</topology>
    </subcellularLocation>
</comment>
<organism evidence="13 14">
    <name type="scientific">Paenibacillus septentrionalis</name>
    <dbReference type="NCBI Taxonomy" id="429342"/>
    <lineage>
        <taxon>Bacteria</taxon>
        <taxon>Bacillati</taxon>
        <taxon>Bacillota</taxon>
        <taxon>Bacilli</taxon>
        <taxon>Bacillales</taxon>
        <taxon>Paenibacillaceae</taxon>
        <taxon>Paenibacillus</taxon>
    </lineage>
</organism>
<keyword evidence="7" id="KW-0717">Septation</keyword>
<feature type="compositionally biased region" description="Gly residues" evidence="10">
    <location>
        <begin position="718"/>
        <end position="776"/>
    </location>
</feature>
<evidence type="ECO:0000256" key="1">
    <source>
        <dbReference type="ARBA" id="ARBA00004162"/>
    </source>
</evidence>
<dbReference type="Gene3D" id="3.10.310.50">
    <property type="match status" value="1"/>
</dbReference>
<reference evidence="14" key="1">
    <citation type="journal article" date="2019" name="Int. J. Syst. Evol. Microbiol.">
        <title>The Global Catalogue of Microorganisms (GCM) 10K type strain sequencing project: providing services to taxonomists for standard genome sequencing and annotation.</title>
        <authorList>
            <consortium name="The Broad Institute Genomics Platform"/>
            <consortium name="The Broad Institute Genome Sequencing Center for Infectious Disease"/>
            <person name="Wu L."/>
            <person name="Ma J."/>
        </authorList>
    </citation>
    <scope>NUCLEOTIDE SEQUENCE [LARGE SCALE GENOMIC DNA]</scope>
    <source>
        <strain evidence="14">PCU 280</strain>
    </source>
</reference>
<keyword evidence="8" id="KW-0131">Cell cycle</keyword>
<gene>
    <name evidence="13" type="ORF">ACFP56_08030</name>
</gene>
<feature type="coiled-coil region" evidence="9">
    <location>
        <begin position="286"/>
        <end position="330"/>
    </location>
</feature>
<evidence type="ECO:0000256" key="6">
    <source>
        <dbReference type="ARBA" id="ARBA00023136"/>
    </source>
</evidence>
<evidence type="ECO:0000256" key="10">
    <source>
        <dbReference type="SAM" id="MobiDB-lite"/>
    </source>
</evidence>
<sequence>MIMRNSFFKISAAMIIVLTMYSLLISPVLAVTPNGTYIQDEIGALSNQEKNELETSMRNQDIKLNVLIIDSIGSQSMGSYSERIFSEWGLGADEGLLVIADDDGMVQLQLQINSRLENAIYSQFSGSNPVTTFLEQQFYPYAAEGNYYKAIDDTINGLAHYVQQYNSLPPATPDRAQTTSSSSSALSMLLMVAFLVVAAIVFVLVQQRNKRMRTKKLLPQLEDHYEKISARLQKLDADMNEIKKFSKGKSRDIVGDVEDELYELLQQMSKYPEQLRSWKTLSAFQLQKQEGSLRQLERDLKHIEQSIAELQAAIDKYKSIEAAATQLLQERKSSFEKGKAALEAIATDAETTLKALFDRQQEIAQLLKEIEAALAFNPIEASTRLNAEESKISGWVEDVLDYEQLIEALRTLPENIKQTRQKIDLLVQNEQLTLQEISPYQSFDAMNGQLLTIERSLKIGDVPTARDCANRIEQWLSTALSDVTRSIDARDGNIEQARTLELSLQQLRADKLSIAERSIAQAKQEYDSVHWLNAEQKHSRIPEQIAQIESLIKQAKQLNDRSSQRYFEAERMLQEAQNQLNELEAICLEHEQLLHDLNRSRQSLQQRVSQLKQSLSQTRNQVQHQGIRVQGAMAEAERYAQQQLADIERMLAVKPYRLEGIEQLLLQVQQASNHFNQIASKEISEKQARERAEQERLRQIAQMEMMRRMMNNDRNRGPRGGSRGGGGGFGGGGFGGGGFGGGGSRGGGGGFGGGGSRGGGGGFRGGGSRGGGGRFK</sequence>
<keyword evidence="3 11" id="KW-0812">Transmembrane</keyword>
<evidence type="ECO:0000259" key="12">
    <source>
        <dbReference type="Pfam" id="PF04536"/>
    </source>
</evidence>
<keyword evidence="14" id="KW-1185">Reference proteome</keyword>
<dbReference type="Pfam" id="PF04536">
    <property type="entry name" value="TPM_phosphatase"/>
    <property type="match status" value="1"/>
</dbReference>
<evidence type="ECO:0000256" key="4">
    <source>
        <dbReference type="ARBA" id="ARBA00022989"/>
    </source>
</evidence>
<evidence type="ECO:0000256" key="3">
    <source>
        <dbReference type="ARBA" id="ARBA00022692"/>
    </source>
</evidence>
<evidence type="ECO:0000313" key="13">
    <source>
        <dbReference type="EMBL" id="MFC6332572.1"/>
    </source>
</evidence>
<dbReference type="EMBL" id="JBHSTE010000002">
    <property type="protein sequence ID" value="MFC6332572.1"/>
    <property type="molecule type" value="Genomic_DNA"/>
</dbReference>
<evidence type="ECO:0000313" key="14">
    <source>
        <dbReference type="Proteomes" id="UP001596233"/>
    </source>
</evidence>
<evidence type="ECO:0000256" key="11">
    <source>
        <dbReference type="SAM" id="Phobius"/>
    </source>
</evidence>
<evidence type="ECO:0000256" key="2">
    <source>
        <dbReference type="ARBA" id="ARBA00022618"/>
    </source>
</evidence>
<dbReference type="InterPro" id="IPR010379">
    <property type="entry name" value="EzrA"/>
</dbReference>
<protein>
    <submittedName>
        <fullName evidence="13">Septation ring formation regulator EzrA</fullName>
    </submittedName>
</protein>
<dbReference type="Proteomes" id="UP001596233">
    <property type="component" value="Unassembled WGS sequence"/>
</dbReference>
<feature type="coiled-coil region" evidence="9">
    <location>
        <begin position="541"/>
        <end position="621"/>
    </location>
</feature>
<dbReference type="Pfam" id="PF06160">
    <property type="entry name" value="EzrA"/>
    <property type="match status" value="1"/>
</dbReference>
<keyword evidence="5 9" id="KW-0175">Coiled coil</keyword>
<keyword evidence="4 11" id="KW-1133">Transmembrane helix</keyword>
<proteinExistence type="predicted"/>
<comment type="caution">
    <text evidence="13">The sequence shown here is derived from an EMBL/GenBank/DDBJ whole genome shotgun (WGS) entry which is preliminary data.</text>
</comment>
<dbReference type="Gene3D" id="1.10.287.1490">
    <property type="match status" value="1"/>
</dbReference>
<name>A0ABW1V1D8_9BACL</name>
<feature type="region of interest" description="Disordered" evidence="10">
    <location>
        <begin position="711"/>
        <end position="776"/>
    </location>
</feature>
<evidence type="ECO:0000256" key="7">
    <source>
        <dbReference type="ARBA" id="ARBA00023210"/>
    </source>
</evidence>
<keyword evidence="6 11" id="KW-0472">Membrane</keyword>